<keyword evidence="6" id="KW-1133">Transmembrane helix</keyword>
<keyword evidence="6" id="KW-0472">Membrane</keyword>
<keyword evidence="6" id="KW-0812">Transmembrane</keyword>
<evidence type="ECO:0000256" key="1">
    <source>
        <dbReference type="ARBA" id="ARBA00022512"/>
    </source>
</evidence>
<keyword evidence="4" id="KW-0572">Peptidoglycan-anchor</keyword>
<evidence type="ECO:0000313" key="9">
    <source>
        <dbReference type="Proteomes" id="UP000463388"/>
    </source>
</evidence>
<feature type="region of interest" description="Disordered" evidence="5">
    <location>
        <begin position="1182"/>
        <end position="1219"/>
    </location>
</feature>
<evidence type="ECO:0000256" key="4">
    <source>
        <dbReference type="ARBA" id="ARBA00023088"/>
    </source>
</evidence>
<dbReference type="OrthoDB" id="3169061at2"/>
<evidence type="ECO:0000256" key="6">
    <source>
        <dbReference type="SAM" id="Phobius"/>
    </source>
</evidence>
<feature type="transmembrane region" description="Helical" evidence="6">
    <location>
        <begin position="1424"/>
        <end position="1445"/>
    </location>
</feature>
<feature type="compositionally biased region" description="Pro residues" evidence="5">
    <location>
        <begin position="1196"/>
        <end position="1207"/>
    </location>
</feature>
<gene>
    <name evidence="8" type="ORF">GKZ27_11400</name>
</gene>
<dbReference type="Proteomes" id="UP000463388">
    <property type="component" value="Unassembled WGS sequence"/>
</dbReference>
<dbReference type="EMBL" id="WSRR01000051">
    <property type="protein sequence ID" value="MVX62047.1"/>
    <property type="molecule type" value="Genomic_DNA"/>
</dbReference>
<keyword evidence="1" id="KW-0134">Cell wall</keyword>
<feature type="compositionally biased region" description="Low complexity" evidence="5">
    <location>
        <begin position="1208"/>
        <end position="1219"/>
    </location>
</feature>
<keyword evidence="9" id="KW-1185">Reference proteome</keyword>
<proteinExistence type="predicted"/>
<feature type="compositionally biased region" description="Low complexity" evidence="5">
    <location>
        <begin position="754"/>
        <end position="766"/>
    </location>
</feature>
<feature type="domain" description="Gram-positive cocci surface proteins LPxTG" evidence="7">
    <location>
        <begin position="1418"/>
        <end position="1453"/>
    </location>
</feature>
<organism evidence="8 9">
    <name type="scientific">Adlercreutzia mucosicola</name>
    <dbReference type="NCBI Taxonomy" id="580026"/>
    <lineage>
        <taxon>Bacteria</taxon>
        <taxon>Bacillati</taxon>
        <taxon>Actinomycetota</taxon>
        <taxon>Coriobacteriia</taxon>
        <taxon>Eggerthellales</taxon>
        <taxon>Eggerthellaceae</taxon>
        <taxon>Adlercreutzia</taxon>
    </lineage>
</organism>
<keyword evidence="2" id="KW-0964">Secreted</keyword>
<dbReference type="NCBIfam" id="TIGR01451">
    <property type="entry name" value="B_ant_repeat"/>
    <property type="match status" value="3"/>
</dbReference>
<feature type="region of interest" description="Disordered" evidence="5">
    <location>
        <begin position="1018"/>
        <end position="1062"/>
    </location>
</feature>
<dbReference type="PROSITE" id="PS50847">
    <property type="entry name" value="GRAM_POS_ANCHORING"/>
    <property type="match status" value="1"/>
</dbReference>
<dbReference type="Gene3D" id="2.60.40.740">
    <property type="match status" value="1"/>
</dbReference>
<sequence length="1453" mass="148685">MNTDRHFAIQNTDQTKVTSSAEAGRIANPSDESIVVPSGRNVFMAMEGLGIKGDQPVDIKAGGALTIILGDGTRNELCSTNINHAALHCPTGASLLIDDATLNRTADGRHIVPENGKVPYDCTLSNGMVVSRNDPLSALESNLPGELYAWAPSGALAAGIGSNYLGTPRDIAHRDQDESAGNMTFDGGLIVAKSGSNTNSDSDGAGIGSGRCGPGTGLNEWITINGGRVSAQGACHGAGIGSGALAPSGNICINGGFVESLGGNDGNGFGGGCSAGNSSAYQLILTGGTLLPTGSRSDPIFNDVGAPGLQVVVTGGSMGNQNGVADFRFDGTAKNDRGETVTMVEIDLTSDVGTSAYPITKWQLLVDGEPYDYGAPAEFDKGHLYLWLPEIIKQNSEVTVEFTYLDTDKLDESGNPTPVTPLPLFRPADSSLPPGVTNDGKLRRYADFTLDADYLASLDKYYDGKGAGMFPLPLRTPDGRDLTQAEKITFKYQHLDSAGNPVGAETGDGSDVGTMKFTAISTQYSDDTEGGFSESYWGHRATGQFTIWPIASQVSGIAAEWVDDGDPGDVAHPSDQVLKVSATIGAAPTVDGQPGSEATKPTCQAPRGQVQIYVDGQPVGAPVDLVYAGDLDAEGNPIPEGDPRVTARKVDNGQGGSTALFSLARAASASDFLVPTQGQQGRHEIALRFLPPSASQAAAGQPANYLASAAPDADETVPRVEVAIDPIDPNPTVTPEPDPDCADPDAPEPEVSTGPGQPADPGADPAKPGDKAFRGTIVTTWGEPSEANPHPGRVLLKVTTPSSGPISVTDAKGNVFEADFLRGEDGQPVRGEDGSYTLVLDPTAVGHGELTFRQEPNGAYTGSTWVYDVIVRPDATVAPAPALAKRAENLTRPNGPTQPGDRIRYTIEASNGAKGSLWTDVVVTDPLPACLELDERSVRLDNPSAAIADRALSKAPSVAAGDVGGFSLSTPGAGGRPVLTVPVGDVAGGAAATVAFECTVRAGLDFSDPAAVGLGNIASAEGKRPSPDDPDGPDVGPVAPPDTGPATPPGGGTVAPADPDARVSKSVENLTAPGAKVTHLGDRLRYTVELSNAGPADSCLMGAAVSDPLPAGMEPVPGSIRLAVDGGEPIAVDDAAYDRASRTVAVACGDVWGGHGAVLTFECTVGEAALGANVANIALGHGKVPSENPGTRPEAPEPGGPAEPPAGEPEAFSPPAVPPVVVGGDPEGDDVSIAKAAENASRDDGTTRVGDTVRYEIALRNEGAGTSWMDAVIRDEVPEGLEPVSGTIRLTLPDGSEVAVDDAAYDPKTRTLAVACGHLHGGQEAVLSFDALVTGAAVGADIGNVAVGLGTPPSSWDPDGAHPEPGAPFDPPEGWGAYEKSHGKVVSEPAYPPGVDRLGGVLPGDEGDKRRTTIAHKLAQTGDALAAAALLPAALTLAAGALLLARRRLRRER</sequence>
<dbReference type="RefSeq" id="WP_160347504.1">
    <property type="nucleotide sequence ID" value="NZ_WSRR01000051.1"/>
</dbReference>
<evidence type="ECO:0000256" key="2">
    <source>
        <dbReference type="ARBA" id="ARBA00022525"/>
    </source>
</evidence>
<name>A0A6N8JSB3_9ACTN</name>
<feature type="compositionally biased region" description="Acidic residues" evidence="5">
    <location>
        <begin position="737"/>
        <end position="748"/>
    </location>
</feature>
<protein>
    <submittedName>
        <fullName evidence="8">DUF11 domain-containing protein</fullName>
    </submittedName>
</protein>
<keyword evidence="3" id="KW-0732">Signal</keyword>
<reference evidence="8 9" key="1">
    <citation type="submission" date="2019-12" db="EMBL/GenBank/DDBJ databases">
        <title>Microbes associate with the intestines of laboratory mice.</title>
        <authorList>
            <person name="Navarre W."/>
            <person name="Wong E."/>
        </authorList>
    </citation>
    <scope>NUCLEOTIDE SEQUENCE [LARGE SCALE GENOMIC DNA]</scope>
    <source>
        <strain evidence="8 9">NM66_B29</strain>
    </source>
</reference>
<feature type="region of interest" description="Disordered" evidence="5">
    <location>
        <begin position="724"/>
        <end position="772"/>
    </location>
</feature>
<accession>A0A6N8JSB3</accession>
<evidence type="ECO:0000256" key="5">
    <source>
        <dbReference type="SAM" id="MobiDB-lite"/>
    </source>
</evidence>
<dbReference type="InterPro" id="IPR047589">
    <property type="entry name" value="DUF11_rpt"/>
</dbReference>
<comment type="caution">
    <text evidence="8">The sequence shown here is derived from an EMBL/GenBank/DDBJ whole genome shotgun (WGS) entry which is preliminary data.</text>
</comment>
<dbReference type="InterPro" id="IPR019931">
    <property type="entry name" value="LPXTG_anchor"/>
</dbReference>
<feature type="compositionally biased region" description="Pro residues" evidence="5">
    <location>
        <begin position="1038"/>
        <end position="1048"/>
    </location>
</feature>
<evidence type="ECO:0000259" key="7">
    <source>
        <dbReference type="PROSITE" id="PS50847"/>
    </source>
</evidence>
<evidence type="ECO:0000256" key="3">
    <source>
        <dbReference type="ARBA" id="ARBA00022729"/>
    </source>
</evidence>
<evidence type="ECO:0000313" key="8">
    <source>
        <dbReference type="EMBL" id="MVX62047.1"/>
    </source>
</evidence>